<keyword evidence="2" id="KW-0472">Membrane</keyword>
<feature type="transmembrane region" description="Helical" evidence="2">
    <location>
        <begin position="88"/>
        <end position="106"/>
    </location>
</feature>
<dbReference type="AlphaFoldDB" id="A0A7W8QLZ8"/>
<accession>A0A7W8QLZ8</accession>
<sequence length="607" mass="62387">MTRDVPRGGESRPRAAALRAAPWLVGAAAGALALGPGLGRGYLLRYDMVFVPDPPLGPVQLGAGEGFPRAVPSDAVAALLSRLLPADVVQTLLLLAVFAIGAAGAARLVPAGPGRAQAPRLAAALFYAWNPFLAERLLLGQWAVLLGYAGLPWVLAAAVRLGRRRGFARFVVALLPAAVGGFSSAVLSALVALPAAAAARLRTVPAAAAGIVLVSLPWLLPALGSGARTDPAAVGLFAARADTPFGAAGSLLSLGGIWNARAVPELYGHPALAALRLVLSLAALAGWVWLLRGGRLGAAGRGLSTAAAAGFGVALLGTAEPGRELLRWLIEAWPGFGPLRDGQLYVAPLALLQAVGLGGAAAWLHGAEGEGRAGPVAAALLACAPVVLLPGLLWGAGGKLVPVDYPAEWGEVRRIVDGDPDPGSVLVLPWSAYRGLDWAGGGRTVVVLDPAAKLFERRTVWNDDLRVAEDGEVRTVRGEDPAARAAARLAAEGRADAASLGALGVRYVLVEREALPDTASEDPLGENKFLSDPDSFDQVHEGPRLALYRIPDLHVEAVKEGISGLEVTGWSATVGSIICSLAASGSNLVPVRPPRPPGNRSRKETPT</sequence>
<keyword evidence="4" id="KW-1185">Reference proteome</keyword>
<feature type="transmembrane region" description="Helical" evidence="2">
    <location>
        <begin position="376"/>
        <end position="396"/>
    </location>
</feature>
<keyword evidence="2" id="KW-1133">Transmembrane helix</keyword>
<feature type="transmembrane region" description="Helical" evidence="2">
    <location>
        <begin position="270"/>
        <end position="290"/>
    </location>
</feature>
<evidence type="ECO:0000256" key="1">
    <source>
        <dbReference type="SAM" id="MobiDB-lite"/>
    </source>
</evidence>
<evidence type="ECO:0000313" key="4">
    <source>
        <dbReference type="Proteomes" id="UP000572635"/>
    </source>
</evidence>
<feature type="transmembrane region" description="Helical" evidence="2">
    <location>
        <begin position="344"/>
        <end position="364"/>
    </location>
</feature>
<feature type="transmembrane region" description="Helical" evidence="2">
    <location>
        <begin position="171"/>
        <end position="197"/>
    </location>
</feature>
<feature type="transmembrane region" description="Helical" evidence="2">
    <location>
        <begin position="232"/>
        <end position="258"/>
    </location>
</feature>
<proteinExistence type="predicted"/>
<evidence type="ECO:0000256" key="2">
    <source>
        <dbReference type="SAM" id="Phobius"/>
    </source>
</evidence>
<feature type="transmembrane region" description="Helical" evidence="2">
    <location>
        <begin position="203"/>
        <end position="220"/>
    </location>
</feature>
<keyword evidence="2" id="KW-0812">Transmembrane</keyword>
<organism evidence="3 4">
    <name type="scientific">Nocardiopsis composta</name>
    <dbReference type="NCBI Taxonomy" id="157465"/>
    <lineage>
        <taxon>Bacteria</taxon>
        <taxon>Bacillati</taxon>
        <taxon>Actinomycetota</taxon>
        <taxon>Actinomycetes</taxon>
        <taxon>Streptosporangiales</taxon>
        <taxon>Nocardiopsidaceae</taxon>
        <taxon>Nocardiopsis</taxon>
    </lineage>
</organism>
<feature type="transmembrane region" description="Helical" evidence="2">
    <location>
        <begin position="21"/>
        <end position="43"/>
    </location>
</feature>
<dbReference type="EMBL" id="JACHDB010000001">
    <property type="protein sequence ID" value="MBB5432796.1"/>
    <property type="molecule type" value="Genomic_DNA"/>
</dbReference>
<feature type="transmembrane region" description="Helical" evidence="2">
    <location>
        <begin position="302"/>
        <end position="319"/>
    </location>
</feature>
<reference evidence="3 4" key="1">
    <citation type="submission" date="2020-08" db="EMBL/GenBank/DDBJ databases">
        <title>Sequencing the genomes of 1000 actinobacteria strains.</title>
        <authorList>
            <person name="Klenk H.-P."/>
        </authorList>
    </citation>
    <scope>NUCLEOTIDE SEQUENCE [LARGE SCALE GENOMIC DNA]</scope>
    <source>
        <strain evidence="3 4">DSM 44551</strain>
    </source>
</reference>
<name>A0A7W8QLZ8_9ACTN</name>
<dbReference type="RefSeq" id="WP_246528247.1">
    <property type="nucleotide sequence ID" value="NZ_JACHDB010000001.1"/>
</dbReference>
<evidence type="ECO:0000313" key="3">
    <source>
        <dbReference type="EMBL" id="MBB5432796.1"/>
    </source>
</evidence>
<feature type="region of interest" description="Disordered" evidence="1">
    <location>
        <begin position="588"/>
        <end position="607"/>
    </location>
</feature>
<protein>
    <submittedName>
        <fullName evidence="3">Uncharacterized protein</fullName>
    </submittedName>
</protein>
<comment type="caution">
    <text evidence="3">The sequence shown here is derived from an EMBL/GenBank/DDBJ whole genome shotgun (WGS) entry which is preliminary data.</text>
</comment>
<gene>
    <name evidence="3" type="ORF">HDA36_002880</name>
</gene>
<dbReference type="Proteomes" id="UP000572635">
    <property type="component" value="Unassembled WGS sequence"/>
</dbReference>